<dbReference type="InParanoid" id="K3WJS1"/>
<evidence type="ECO:0000313" key="2">
    <source>
        <dbReference type="Proteomes" id="UP000019132"/>
    </source>
</evidence>
<dbReference type="EMBL" id="GL376633">
    <property type="status" value="NOT_ANNOTATED_CDS"/>
    <property type="molecule type" value="Genomic_DNA"/>
</dbReference>
<sequence>MEPLAQLLPSAGSSSSGTLNAIAVATRHFRQFFSAQEEENHGLVVFELRVGSNASSATENKKSPEEWSQLLYEQLSKKRTYGCSLADLQFAFPALPVEQIMEILTDLQMDGVVYNVQDKYLLL</sequence>
<dbReference type="Proteomes" id="UP000019132">
    <property type="component" value="Unassembled WGS sequence"/>
</dbReference>
<dbReference type="HOGENOM" id="CLU_2019855_0_0_1"/>
<dbReference type="eggNOG" id="ENOG502SV70">
    <property type="taxonomic scope" value="Eukaryota"/>
</dbReference>
<protein>
    <submittedName>
        <fullName evidence="1">Uncharacterized protein</fullName>
    </submittedName>
</protein>
<dbReference type="AlphaFoldDB" id="K3WJS1"/>
<reference evidence="2" key="1">
    <citation type="journal article" date="2010" name="Genome Biol.">
        <title>Genome sequence of the necrotrophic plant pathogen Pythium ultimum reveals original pathogenicity mechanisms and effector repertoire.</title>
        <authorList>
            <person name="Levesque C.A."/>
            <person name="Brouwer H."/>
            <person name="Cano L."/>
            <person name="Hamilton J.P."/>
            <person name="Holt C."/>
            <person name="Huitema E."/>
            <person name="Raffaele S."/>
            <person name="Robideau G.P."/>
            <person name="Thines M."/>
            <person name="Win J."/>
            <person name="Zerillo M.M."/>
            <person name="Beakes G.W."/>
            <person name="Boore J.L."/>
            <person name="Busam D."/>
            <person name="Dumas B."/>
            <person name="Ferriera S."/>
            <person name="Fuerstenberg S.I."/>
            <person name="Gachon C.M."/>
            <person name="Gaulin E."/>
            <person name="Govers F."/>
            <person name="Grenville-Briggs L."/>
            <person name="Horner N."/>
            <person name="Hostetler J."/>
            <person name="Jiang R.H."/>
            <person name="Johnson J."/>
            <person name="Krajaejun T."/>
            <person name="Lin H."/>
            <person name="Meijer H.J."/>
            <person name="Moore B."/>
            <person name="Morris P."/>
            <person name="Phuntmart V."/>
            <person name="Puiu D."/>
            <person name="Shetty J."/>
            <person name="Stajich J.E."/>
            <person name="Tripathy S."/>
            <person name="Wawra S."/>
            <person name="van West P."/>
            <person name="Whitty B.R."/>
            <person name="Coutinho P.M."/>
            <person name="Henrissat B."/>
            <person name="Martin F."/>
            <person name="Thomas P.D."/>
            <person name="Tyler B.M."/>
            <person name="De Vries R.P."/>
            <person name="Kamoun S."/>
            <person name="Yandell M."/>
            <person name="Tisserat N."/>
            <person name="Buell C.R."/>
        </authorList>
    </citation>
    <scope>NUCLEOTIDE SEQUENCE</scope>
    <source>
        <strain evidence="2">DAOM:BR144</strain>
    </source>
</reference>
<dbReference type="EnsemblProtists" id="PYU1_T005213">
    <property type="protein sequence ID" value="PYU1_T005213"/>
    <property type="gene ID" value="PYU1_G005202"/>
</dbReference>
<evidence type="ECO:0000313" key="1">
    <source>
        <dbReference type="EnsemblProtists" id="PYU1_T005213"/>
    </source>
</evidence>
<name>K3WJS1_GLOUD</name>
<keyword evidence="2" id="KW-1185">Reference proteome</keyword>
<organism evidence="1 2">
    <name type="scientific">Globisporangium ultimum (strain ATCC 200006 / CBS 805.95 / DAOM BR144)</name>
    <name type="common">Pythium ultimum</name>
    <dbReference type="NCBI Taxonomy" id="431595"/>
    <lineage>
        <taxon>Eukaryota</taxon>
        <taxon>Sar</taxon>
        <taxon>Stramenopiles</taxon>
        <taxon>Oomycota</taxon>
        <taxon>Peronosporomycetes</taxon>
        <taxon>Pythiales</taxon>
        <taxon>Pythiaceae</taxon>
        <taxon>Globisporangium</taxon>
    </lineage>
</organism>
<reference evidence="2" key="2">
    <citation type="submission" date="2010-04" db="EMBL/GenBank/DDBJ databases">
        <authorList>
            <person name="Buell R."/>
            <person name="Hamilton J."/>
            <person name="Hostetler J."/>
        </authorList>
    </citation>
    <scope>NUCLEOTIDE SEQUENCE [LARGE SCALE GENOMIC DNA]</scope>
    <source>
        <strain evidence="2">DAOM:BR144</strain>
    </source>
</reference>
<accession>K3WJS1</accession>
<reference evidence="1" key="3">
    <citation type="submission" date="2015-02" db="UniProtKB">
        <authorList>
            <consortium name="EnsemblProtists"/>
        </authorList>
    </citation>
    <scope>IDENTIFICATION</scope>
    <source>
        <strain evidence="1">DAOM BR144</strain>
    </source>
</reference>
<dbReference type="VEuPathDB" id="FungiDB:PYU1_G005202"/>
<proteinExistence type="predicted"/>